<feature type="compositionally biased region" description="Low complexity" evidence="10">
    <location>
        <begin position="346"/>
        <end position="356"/>
    </location>
</feature>
<keyword evidence="3" id="KW-0963">Cytoplasm</keyword>
<feature type="compositionally biased region" description="Polar residues" evidence="10">
    <location>
        <begin position="108"/>
        <end position="123"/>
    </location>
</feature>
<dbReference type="PANTHER" id="PTHR10233:SF14">
    <property type="entry name" value="TRANSLATION INITIATION FACTOR EIF-2B SUBUNIT DELTA"/>
    <property type="match status" value="1"/>
</dbReference>
<dbReference type="Pfam" id="PF01008">
    <property type="entry name" value="IF-2B"/>
    <property type="match status" value="1"/>
</dbReference>
<evidence type="ECO:0000256" key="8">
    <source>
        <dbReference type="ARBA" id="ARBA00046432"/>
    </source>
</evidence>
<dbReference type="InterPro" id="IPR000649">
    <property type="entry name" value="IF-2B-related"/>
</dbReference>
<proteinExistence type="inferred from homology"/>
<protein>
    <recommendedName>
        <fullName evidence="6">Translation initiation factor eIF2B subunit delta</fullName>
    </recommendedName>
    <alternativeName>
        <fullName evidence="7">eIF2B GDP-GTP exchange factor subunit delta</fullName>
    </alternativeName>
</protein>
<evidence type="ECO:0000313" key="12">
    <source>
        <dbReference type="Proteomes" id="UP001438707"/>
    </source>
</evidence>
<evidence type="ECO:0000256" key="3">
    <source>
        <dbReference type="ARBA" id="ARBA00022490"/>
    </source>
</evidence>
<sequence>MQPATKVVGFRVEGAAQSPSPGPSLLHETTTARPGTGSPNPVLIPPAFQTGPPNLLRRSAEPIGANSQFPLQRTTTTPAVMAQYVAQPTSPSAASRRSVSSPDGPLPAQQSSPRARPSTTQSLPPLVAAEAQDLRQRLATGGLGAEASGKPADARQRPGGSSRGPSDSSAASPSDSVSAAGQAASQLQPDEGPAQAAGAQLSAFASTAAQLLPGHSPTSGAAADPTQHSGKARQASEESRGVGGRSSGERERSSRRGEAASRADSSGEKEKRHGPPPAAPPGRLAAGKESSTKEARSRKGGPPAGKEEGEKKQTTRAERRAQQEEQRAAKAAEKTARDKAARGEAEPAAARSGAPSKQSSAANLQASQPPSRSTSFRAAALTEDVRKRGIATPKKEPPLPEPLSHTTEMFAHLPQFKALSIEGVLRDSETVSKVHPCILRLGFKFADGSLKGGNTRAIALISALRQLIQDYTTPEGKVMSRDLTQQLNAAITFLVDCRPISVSMGNTIKFLKLQVGKLHPSRPEEEAKADLIKQLDDYLEEKIKFAEHMLVTTAVAKVGYDEVLLTYAHSSTIYSILLHAHQVGKRIRVIIVDSRPQNEGRQLLQKLLRHGIPCTYTHLNALSYVMEEATKVFLGASAVHTNGTVLSRAGTAAVAMMAATFNKPVLICCETYKFHERVQLDSFTYNELGDPDALLTVPVRPSISALSNWHQQPCLGLLNLAYDVMPADFITLIITEFGAIPSTSVPVILREYRQQPTLNGQVSS</sequence>
<keyword evidence="4" id="KW-0396">Initiation factor</keyword>
<evidence type="ECO:0000256" key="10">
    <source>
        <dbReference type="SAM" id="MobiDB-lite"/>
    </source>
</evidence>
<evidence type="ECO:0000256" key="7">
    <source>
        <dbReference type="ARBA" id="ARBA00044356"/>
    </source>
</evidence>
<feature type="compositionally biased region" description="Low complexity" evidence="10">
    <location>
        <begin position="194"/>
        <end position="212"/>
    </location>
</feature>
<dbReference type="GO" id="GO:0003743">
    <property type="term" value="F:translation initiation factor activity"/>
    <property type="evidence" value="ECO:0007669"/>
    <property type="project" value="UniProtKB-KW"/>
</dbReference>
<feature type="compositionally biased region" description="Polar residues" evidence="10">
    <location>
        <begin position="357"/>
        <end position="376"/>
    </location>
</feature>
<dbReference type="AlphaFoldDB" id="A0AAW1SGA6"/>
<comment type="caution">
    <text evidence="11">The sequence shown here is derived from an EMBL/GenBank/DDBJ whole genome shotgun (WGS) entry which is preliminary data.</text>
</comment>
<evidence type="ECO:0000256" key="5">
    <source>
        <dbReference type="ARBA" id="ARBA00022917"/>
    </source>
</evidence>
<comment type="similarity">
    <text evidence="2 9">Belongs to the eIF-2B alpha/beta/delta subunits family.</text>
</comment>
<feature type="region of interest" description="Disordered" evidence="10">
    <location>
        <begin position="1"/>
        <end position="377"/>
    </location>
</feature>
<dbReference type="Gene3D" id="3.40.50.10470">
    <property type="entry name" value="Translation initiation factor eif-2b, domain 2"/>
    <property type="match status" value="1"/>
</dbReference>
<gene>
    <name evidence="11" type="ORF">WJX74_005760</name>
</gene>
<comment type="subunit">
    <text evidence="8">Component of the translation initiation factor 2B (eIF2B) complex which is a heterodecamer of two sets of five different subunits: alpha, beta, gamma, delta and epsilon. Subunits alpha, beta and delta comprise a regulatory subcomplex and subunits epsilon and gamma comprise a catalytic subcomplex. Within the complex, the hexameric regulatory complex resides at the center, with the two heterodimeric catalytic subcomplexes bound on opposite sides.</text>
</comment>
<evidence type="ECO:0000256" key="6">
    <source>
        <dbReference type="ARBA" id="ARBA00044147"/>
    </source>
</evidence>
<dbReference type="PANTHER" id="PTHR10233">
    <property type="entry name" value="TRANSLATION INITIATION FACTOR EIF-2B"/>
    <property type="match status" value="1"/>
</dbReference>
<dbReference type="GO" id="GO:0005829">
    <property type="term" value="C:cytosol"/>
    <property type="evidence" value="ECO:0007669"/>
    <property type="project" value="UniProtKB-SubCell"/>
</dbReference>
<reference evidence="11 12" key="1">
    <citation type="journal article" date="2024" name="Nat. Commun.">
        <title>Phylogenomics reveals the evolutionary origins of lichenization in chlorophyte algae.</title>
        <authorList>
            <person name="Puginier C."/>
            <person name="Libourel C."/>
            <person name="Otte J."/>
            <person name="Skaloud P."/>
            <person name="Haon M."/>
            <person name="Grisel S."/>
            <person name="Petersen M."/>
            <person name="Berrin J.G."/>
            <person name="Delaux P.M."/>
            <person name="Dal Grande F."/>
            <person name="Keller J."/>
        </authorList>
    </citation>
    <scope>NUCLEOTIDE SEQUENCE [LARGE SCALE GENOMIC DNA]</scope>
    <source>
        <strain evidence="11 12">SAG 2145</strain>
    </source>
</reference>
<evidence type="ECO:0000256" key="9">
    <source>
        <dbReference type="RuleBase" id="RU003814"/>
    </source>
</evidence>
<keyword evidence="12" id="KW-1185">Reference proteome</keyword>
<feature type="compositionally biased region" description="Low complexity" evidence="10">
    <location>
        <begin position="157"/>
        <end position="181"/>
    </location>
</feature>
<dbReference type="InterPro" id="IPR037171">
    <property type="entry name" value="NagB/RpiA_transferase-like"/>
</dbReference>
<dbReference type="InterPro" id="IPR042529">
    <property type="entry name" value="IF_2B-like_C"/>
</dbReference>
<feature type="compositionally biased region" description="Polar residues" evidence="10">
    <location>
        <begin position="27"/>
        <end position="39"/>
    </location>
</feature>
<feature type="compositionally biased region" description="Low complexity" evidence="10">
    <location>
        <begin position="90"/>
        <end position="102"/>
    </location>
</feature>
<feature type="compositionally biased region" description="Basic and acidic residues" evidence="10">
    <location>
        <begin position="305"/>
        <end position="345"/>
    </location>
</feature>
<feature type="compositionally biased region" description="Polar residues" evidence="10">
    <location>
        <begin position="65"/>
        <end position="78"/>
    </location>
</feature>
<dbReference type="Proteomes" id="UP001438707">
    <property type="component" value="Unassembled WGS sequence"/>
</dbReference>
<accession>A0AAW1SGA6</accession>
<feature type="compositionally biased region" description="Basic and acidic residues" evidence="10">
    <location>
        <begin position="247"/>
        <end position="273"/>
    </location>
</feature>
<keyword evidence="5" id="KW-0648">Protein biosynthesis</keyword>
<evidence type="ECO:0000256" key="2">
    <source>
        <dbReference type="ARBA" id="ARBA00007251"/>
    </source>
</evidence>
<evidence type="ECO:0000256" key="1">
    <source>
        <dbReference type="ARBA" id="ARBA00004514"/>
    </source>
</evidence>
<evidence type="ECO:0000313" key="11">
    <source>
        <dbReference type="EMBL" id="KAK9844708.1"/>
    </source>
</evidence>
<name>A0AAW1SGA6_9CHLO</name>
<comment type="subcellular location">
    <subcellularLocation>
        <location evidence="1">Cytoplasm</location>
        <location evidence="1">Cytosol</location>
    </subcellularLocation>
</comment>
<organism evidence="11 12">
    <name type="scientific">Apatococcus lobatus</name>
    <dbReference type="NCBI Taxonomy" id="904363"/>
    <lineage>
        <taxon>Eukaryota</taxon>
        <taxon>Viridiplantae</taxon>
        <taxon>Chlorophyta</taxon>
        <taxon>core chlorophytes</taxon>
        <taxon>Trebouxiophyceae</taxon>
        <taxon>Chlorellales</taxon>
        <taxon>Chlorellaceae</taxon>
        <taxon>Apatococcus</taxon>
    </lineage>
</organism>
<dbReference type="EMBL" id="JALJOS010000001">
    <property type="protein sequence ID" value="KAK9844708.1"/>
    <property type="molecule type" value="Genomic_DNA"/>
</dbReference>
<evidence type="ECO:0000256" key="4">
    <source>
        <dbReference type="ARBA" id="ARBA00022540"/>
    </source>
</evidence>
<dbReference type="SUPFAM" id="SSF100950">
    <property type="entry name" value="NagB/RpiA/CoA transferase-like"/>
    <property type="match status" value="1"/>
</dbReference>